<keyword evidence="1" id="KW-0614">Plasmid</keyword>
<name>A0A5B9RHL5_9HYPH</name>
<evidence type="ECO:0000313" key="2">
    <source>
        <dbReference type="Proteomes" id="UP000321940"/>
    </source>
</evidence>
<geneLocation type="plasmid" evidence="1 2">
    <name>pTLV-1</name>
</geneLocation>
<dbReference type="EMBL" id="CP042964">
    <property type="protein sequence ID" value="QEG79282.1"/>
    <property type="molecule type" value="Genomic_DNA"/>
</dbReference>
<sequence length="115" mass="13506">MSDETEEMKEMLLMYKPSSDMAQLFNIIPSLFLMVKTINATEVIKAVWFLLQGKNKKDITLTISDLHTERKLLSFSFSDEDDFQKIVDVFLIKLKDPKSCFKYELGIYKDYFKLS</sequence>
<reference evidence="1 2" key="1">
    <citation type="journal article" date="2020" name="Int. J. Syst. Evol. Microbiol.">
        <title>Bartonella kosoyi sp. nov. and Bartonella krasnovii sp. nov., two novel species closely related to the zoonotic Bartonella elizabethae, isolated from black rats and wild desert rodent-fleas.</title>
        <authorList>
            <person name="Gutierrez R."/>
            <person name="Shalit T."/>
            <person name="Markus B."/>
            <person name="Yuan C."/>
            <person name="Nachum-Biala Y."/>
            <person name="Elad D."/>
            <person name="Harrus S."/>
        </authorList>
    </citation>
    <scope>NUCLEOTIDE SEQUENCE [LARGE SCALE GENOMIC DNA]</scope>
    <source>
        <strain evidence="1 2">Tel Aviv</strain>
        <plasmid evidence="1">pTLV-1</plasmid>
    </source>
</reference>
<keyword evidence="2" id="KW-1185">Reference proteome</keyword>
<dbReference type="RefSeq" id="WP_150222383.1">
    <property type="nucleotide sequence ID" value="NZ_CP042964.1"/>
</dbReference>
<accession>A0A5B9RHL5</accession>
<proteinExistence type="predicted"/>
<dbReference type="Proteomes" id="UP000321940">
    <property type="component" value="Plasmid pTLV-1"/>
</dbReference>
<dbReference type="KEGG" id="bky:D1093_09680"/>
<protein>
    <submittedName>
        <fullName evidence="1">Uncharacterized protein</fullName>
    </submittedName>
</protein>
<organism evidence="1 2">
    <name type="scientific">Bartonella kosoyi</name>
    <dbReference type="NCBI Taxonomy" id="2133959"/>
    <lineage>
        <taxon>Bacteria</taxon>
        <taxon>Pseudomonadati</taxon>
        <taxon>Pseudomonadota</taxon>
        <taxon>Alphaproteobacteria</taxon>
        <taxon>Hyphomicrobiales</taxon>
        <taxon>Bartonellaceae</taxon>
        <taxon>Bartonella</taxon>
    </lineage>
</organism>
<dbReference type="AlphaFoldDB" id="A0A5B9RHL5"/>
<evidence type="ECO:0000313" key="1">
    <source>
        <dbReference type="EMBL" id="QEG79282.1"/>
    </source>
</evidence>
<gene>
    <name evidence="1" type="ORF">D1093_09680</name>
</gene>